<dbReference type="PANTHER" id="PTHR11410:SF0">
    <property type="entry name" value="ATP SYNTHASE SUBUNIT A"/>
    <property type="match status" value="1"/>
</dbReference>
<keyword evidence="7 12" id="KW-1133">Transmembrane helix</keyword>
<dbReference type="PANTHER" id="PTHR11410">
    <property type="entry name" value="ATP SYNTHASE SUBUNIT A"/>
    <property type="match status" value="1"/>
</dbReference>
<dbReference type="Gene3D" id="1.20.120.220">
    <property type="entry name" value="ATP synthase, F0 complex, subunit A"/>
    <property type="match status" value="1"/>
</dbReference>
<evidence type="ECO:0000256" key="9">
    <source>
        <dbReference type="ARBA" id="ARBA00023136"/>
    </source>
</evidence>
<dbReference type="InterPro" id="IPR045083">
    <property type="entry name" value="ATP_synth_F0_asu_bact/mt"/>
</dbReference>
<keyword evidence="10" id="KW-0066">ATP synthesis</keyword>
<evidence type="ECO:0000256" key="4">
    <source>
        <dbReference type="ARBA" id="ARBA00022547"/>
    </source>
</evidence>
<keyword evidence="13" id="KW-0496">Mitochondrion</keyword>
<geneLocation type="mitochondrion" evidence="13"/>
<name>G9IT21_CARBN</name>
<evidence type="ECO:0000256" key="11">
    <source>
        <dbReference type="RuleBase" id="RU004450"/>
    </source>
</evidence>
<proteinExistence type="inferred from homology"/>
<dbReference type="PROSITE" id="PS00449">
    <property type="entry name" value="ATPASE_A"/>
    <property type="match status" value="1"/>
</dbReference>
<comment type="similarity">
    <text evidence="2">Belongs to the ATPase A chain family.</text>
</comment>
<evidence type="ECO:0000256" key="8">
    <source>
        <dbReference type="ARBA" id="ARBA00023065"/>
    </source>
</evidence>
<dbReference type="GO" id="GO:0046933">
    <property type="term" value="F:proton-transporting ATP synthase activity, rotational mechanism"/>
    <property type="evidence" value="ECO:0007669"/>
    <property type="project" value="TreeGrafter"/>
</dbReference>
<comment type="subcellular location">
    <subcellularLocation>
        <location evidence="1">Membrane</location>
        <topology evidence="1">Multi-pass membrane protein</topology>
    </subcellularLocation>
    <subcellularLocation>
        <location evidence="11">Mitochondrion inner membrane</location>
        <topology evidence="11">Multi-pass membrane protein</topology>
    </subcellularLocation>
</comment>
<dbReference type="GO" id="GO:0045259">
    <property type="term" value="C:proton-transporting ATP synthase complex"/>
    <property type="evidence" value="ECO:0007669"/>
    <property type="project" value="UniProtKB-KW"/>
</dbReference>
<gene>
    <name evidence="13" type="primary">atp6</name>
</gene>
<feature type="transmembrane region" description="Helical" evidence="12">
    <location>
        <begin position="17"/>
        <end position="35"/>
    </location>
</feature>
<evidence type="ECO:0000313" key="13">
    <source>
        <dbReference type="EMBL" id="AET13176.1"/>
    </source>
</evidence>
<evidence type="ECO:0000256" key="6">
    <source>
        <dbReference type="ARBA" id="ARBA00022781"/>
    </source>
</evidence>
<dbReference type="SUPFAM" id="SSF81336">
    <property type="entry name" value="F1F0 ATP synthase subunit A"/>
    <property type="match status" value="1"/>
</dbReference>
<dbReference type="PRINTS" id="PR00123">
    <property type="entry name" value="ATPASEA"/>
</dbReference>
<evidence type="ECO:0000256" key="3">
    <source>
        <dbReference type="ARBA" id="ARBA00022448"/>
    </source>
</evidence>
<evidence type="ECO:0000256" key="12">
    <source>
        <dbReference type="SAM" id="Phobius"/>
    </source>
</evidence>
<dbReference type="InterPro" id="IPR023011">
    <property type="entry name" value="ATP_synth_F0_asu_AS"/>
</dbReference>
<feature type="transmembrane region" description="Helical" evidence="12">
    <location>
        <begin position="198"/>
        <end position="227"/>
    </location>
</feature>
<dbReference type="AlphaFoldDB" id="G9IT21"/>
<evidence type="ECO:0000256" key="2">
    <source>
        <dbReference type="ARBA" id="ARBA00006810"/>
    </source>
</evidence>
<evidence type="ECO:0000256" key="10">
    <source>
        <dbReference type="ARBA" id="ARBA00023310"/>
    </source>
</evidence>
<keyword evidence="4" id="KW-0138">CF(0)</keyword>
<keyword evidence="8" id="KW-0406">Ion transport</keyword>
<sequence length="234" mass="25837">MASYFDQFSVISLLSSWFTNVSVGFIIFFVCILMLKPSPKLVPNRIDVIWSAIATHWKEVVKDNVGKDGYVFIPSLMGLFSLLFIVNLLGFFPYVYTIAAQVVITFTLSFTIVLSITVLGIIKFRASFFSMWVPSGAPMILAPLLVVIETLSYFSRALSLGLRLAANLSAGHLLMVILGSFTFQLACAQVWSLTSVALFISLFVVVLEIAVAAIQAYVFCLLTAVYISDAYNLH</sequence>
<evidence type="ECO:0000256" key="7">
    <source>
        <dbReference type="ARBA" id="ARBA00022989"/>
    </source>
</evidence>
<dbReference type="EMBL" id="JN700961">
    <property type="protein sequence ID" value="AET13176.1"/>
    <property type="molecule type" value="Genomic_DNA"/>
</dbReference>
<dbReference type="Pfam" id="PF00119">
    <property type="entry name" value="ATP-synt_A"/>
    <property type="match status" value="1"/>
</dbReference>
<dbReference type="InterPro" id="IPR035908">
    <property type="entry name" value="F0_ATP_A_sf"/>
</dbReference>
<dbReference type="HAMAP" id="MF_01393">
    <property type="entry name" value="ATP_synth_a_bact"/>
    <property type="match status" value="1"/>
</dbReference>
<keyword evidence="6" id="KW-0375">Hydrogen ion transport</keyword>
<keyword evidence="3" id="KW-0813">Transport</keyword>
<feature type="transmembrane region" description="Helical" evidence="12">
    <location>
        <begin position="129"/>
        <end position="148"/>
    </location>
</feature>
<organism evidence="13">
    <name type="scientific">Carukia barnesi</name>
    <name type="common">Irukandji jellyfish</name>
    <dbReference type="NCBI Taxonomy" id="168717"/>
    <lineage>
        <taxon>Eukaryota</taxon>
        <taxon>Metazoa</taxon>
        <taxon>Cnidaria</taxon>
        <taxon>Cubozoa</taxon>
        <taxon>Carybdeida</taxon>
        <taxon>Carukiidae</taxon>
        <taxon>Carukia</taxon>
    </lineage>
</organism>
<accession>G9IT21</accession>
<reference evidence="13" key="1">
    <citation type="journal article" date="2012" name="Genome Biol. Evol.">
        <title>Evolution of linear mitochondrial genomes in medusozoan cnidarians.</title>
        <authorList>
            <person name="Kayal E."/>
            <person name="Bentlage B."/>
            <person name="Collins A.G."/>
            <person name="Kayal M."/>
            <person name="Pirro S."/>
            <person name="Lavrov D.V."/>
        </authorList>
    </citation>
    <scope>NUCLEOTIDE SEQUENCE</scope>
</reference>
<keyword evidence="5 12" id="KW-0812">Transmembrane</keyword>
<dbReference type="NCBIfam" id="TIGR01131">
    <property type="entry name" value="ATP_synt_6_or_A"/>
    <property type="match status" value="1"/>
</dbReference>
<keyword evidence="9 12" id="KW-0472">Membrane</keyword>
<evidence type="ECO:0000256" key="5">
    <source>
        <dbReference type="ARBA" id="ARBA00022692"/>
    </source>
</evidence>
<protein>
    <recommendedName>
        <fullName evidence="11">ATP synthase subunit a</fullName>
    </recommendedName>
</protein>
<feature type="transmembrane region" description="Helical" evidence="12">
    <location>
        <begin position="168"/>
        <end position="191"/>
    </location>
</feature>
<dbReference type="InterPro" id="IPR000568">
    <property type="entry name" value="ATP_synth_F0_asu"/>
</dbReference>
<evidence type="ECO:0000256" key="1">
    <source>
        <dbReference type="ARBA" id="ARBA00004141"/>
    </source>
</evidence>
<dbReference type="CDD" id="cd00310">
    <property type="entry name" value="ATP-synt_Fo_a_6"/>
    <property type="match status" value="1"/>
</dbReference>
<feature type="transmembrane region" description="Helical" evidence="12">
    <location>
        <begin position="98"/>
        <end position="122"/>
    </location>
</feature>
<feature type="transmembrane region" description="Helical" evidence="12">
    <location>
        <begin position="70"/>
        <end position="92"/>
    </location>
</feature>
<dbReference type="GO" id="GO:0005743">
    <property type="term" value="C:mitochondrial inner membrane"/>
    <property type="evidence" value="ECO:0007669"/>
    <property type="project" value="UniProtKB-SubCell"/>
</dbReference>